<dbReference type="Gene3D" id="3.40.720.10">
    <property type="entry name" value="Alkaline Phosphatase, subunit A"/>
    <property type="match status" value="1"/>
</dbReference>
<evidence type="ECO:0000256" key="2">
    <source>
        <dbReference type="ARBA" id="ARBA00022475"/>
    </source>
</evidence>
<feature type="transmembrane region" description="Helical" evidence="6">
    <location>
        <begin position="180"/>
        <end position="201"/>
    </location>
</feature>
<gene>
    <name evidence="8" type="primary">ltaS1</name>
    <name evidence="8" type="ORF">NCTC11327_02706</name>
</gene>
<dbReference type="GeneID" id="29386257"/>
<evidence type="ECO:0000313" key="8">
    <source>
        <dbReference type="EMBL" id="SUP29394.1"/>
    </source>
</evidence>
<dbReference type="AlphaFoldDB" id="A0AAX2LV35"/>
<dbReference type="EMBL" id="UHIP01000001">
    <property type="protein sequence ID" value="SUP29394.1"/>
    <property type="molecule type" value="Genomic_DNA"/>
</dbReference>
<comment type="caution">
    <text evidence="8">The sequence shown here is derived from an EMBL/GenBank/DDBJ whole genome shotgun (WGS) entry which is preliminary data.</text>
</comment>
<keyword evidence="8" id="KW-0808">Transferase</keyword>
<evidence type="ECO:0000256" key="3">
    <source>
        <dbReference type="ARBA" id="ARBA00022692"/>
    </source>
</evidence>
<accession>A0AAX2LV35</accession>
<keyword evidence="5 6" id="KW-0472">Membrane</keyword>
<comment type="subcellular location">
    <subcellularLocation>
        <location evidence="1">Cell membrane</location>
        <topology evidence="1">Multi-pass membrane protein</topology>
    </subcellularLocation>
</comment>
<feature type="transmembrane region" description="Helical" evidence="6">
    <location>
        <begin position="65"/>
        <end position="85"/>
    </location>
</feature>
<evidence type="ECO:0000256" key="4">
    <source>
        <dbReference type="ARBA" id="ARBA00022989"/>
    </source>
</evidence>
<dbReference type="Proteomes" id="UP000254626">
    <property type="component" value="Unassembled WGS sequence"/>
</dbReference>
<evidence type="ECO:0000259" key="7">
    <source>
        <dbReference type="Pfam" id="PF00884"/>
    </source>
</evidence>
<dbReference type="GO" id="GO:0005886">
    <property type="term" value="C:plasma membrane"/>
    <property type="evidence" value="ECO:0007669"/>
    <property type="project" value="UniProtKB-SubCell"/>
</dbReference>
<feature type="transmembrane region" description="Helical" evidence="6">
    <location>
        <begin position="146"/>
        <end position="168"/>
    </location>
</feature>
<keyword evidence="3 6" id="KW-0812">Transmembrane</keyword>
<reference evidence="8 9" key="1">
    <citation type="submission" date="2018-06" db="EMBL/GenBank/DDBJ databases">
        <authorList>
            <consortium name="Pathogen Informatics"/>
            <person name="Doyle S."/>
        </authorList>
    </citation>
    <scope>NUCLEOTIDE SEQUENCE [LARGE SCALE GENOMIC DNA]</scope>
    <source>
        <strain evidence="8 9">NCTC11327</strain>
    </source>
</reference>
<feature type="domain" description="Sulfatase N-terminal" evidence="7">
    <location>
        <begin position="283"/>
        <end position="573"/>
    </location>
</feature>
<keyword evidence="4 6" id="KW-1133">Transmembrane helix</keyword>
<organism evidence="8 9">
    <name type="scientific">Vibrio fluvialis</name>
    <dbReference type="NCBI Taxonomy" id="676"/>
    <lineage>
        <taxon>Bacteria</taxon>
        <taxon>Pseudomonadati</taxon>
        <taxon>Pseudomonadota</taxon>
        <taxon>Gammaproteobacteria</taxon>
        <taxon>Vibrionales</taxon>
        <taxon>Vibrionaceae</taxon>
        <taxon>Vibrio</taxon>
    </lineage>
</organism>
<keyword evidence="2" id="KW-1003">Cell membrane</keyword>
<feature type="transmembrane region" description="Helical" evidence="6">
    <location>
        <begin position="92"/>
        <end position="114"/>
    </location>
</feature>
<dbReference type="CDD" id="cd16015">
    <property type="entry name" value="LTA_synthase"/>
    <property type="match status" value="1"/>
</dbReference>
<protein>
    <submittedName>
        <fullName evidence="8">Phosphoglycerol transferase</fullName>
    </submittedName>
</protein>
<evidence type="ECO:0000256" key="5">
    <source>
        <dbReference type="ARBA" id="ARBA00023136"/>
    </source>
</evidence>
<proteinExistence type="predicted"/>
<dbReference type="GO" id="GO:0016740">
    <property type="term" value="F:transferase activity"/>
    <property type="evidence" value="ECO:0007669"/>
    <property type="project" value="UniProtKB-KW"/>
</dbReference>
<dbReference type="InterPro" id="IPR050448">
    <property type="entry name" value="OpgB/LTA_synthase_biosynth"/>
</dbReference>
<dbReference type="RefSeq" id="WP_061057012.1">
    <property type="nucleotide sequence ID" value="NZ_CABLBX010000014.1"/>
</dbReference>
<dbReference type="PANTHER" id="PTHR47371:SF3">
    <property type="entry name" value="PHOSPHOGLYCEROL TRANSFERASE I"/>
    <property type="match status" value="1"/>
</dbReference>
<dbReference type="Pfam" id="PF00884">
    <property type="entry name" value="Sulfatase"/>
    <property type="match status" value="1"/>
</dbReference>
<dbReference type="SUPFAM" id="SSF53649">
    <property type="entry name" value="Alkaline phosphatase-like"/>
    <property type="match status" value="1"/>
</dbReference>
<evidence type="ECO:0000256" key="1">
    <source>
        <dbReference type="ARBA" id="ARBA00004651"/>
    </source>
</evidence>
<dbReference type="PANTHER" id="PTHR47371">
    <property type="entry name" value="LIPOTEICHOIC ACID SYNTHASE"/>
    <property type="match status" value="1"/>
</dbReference>
<evidence type="ECO:0000313" key="9">
    <source>
        <dbReference type="Proteomes" id="UP000254626"/>
    </source>
</evidence>
<dbReference type="InterPro" id="IPR000917">
    <property type="entry name" value="Sulfatase_N"/>
</dbReference>
<name>A0AAX2LV35_VIBFL</name>
<dbReference type="InterPro" id="IPR017850">
    <property type="entry name" value="Alkaline_phosphatase_core_sf"/>
</dbReference>
<sequence length="667" mass="75593">MKYPSHLRQLCLLLLQCFLFSFSLLLIARVMFFLHVRDVLPEAGVSDDIGRVFWVGGRFDAKVTAIAYAPLLLSGLIAAAFHNIYRRWLKFALGYHSVIAFLYVVGGIGNYYYYLTYGSYVDLFVFGLWEDDTNAVLINIWQDYPIIRGSLLSVLAALLAYVSSRWFLRTTLGQLRPRMYWHWSMTSLVVLLTIVVTFAVARGSLDSHPLKRYHASVSQYKPLNMITPNVFMALDWATTDYKEQRRFDPVSQRVLTTQMEKMLGQPTPNYHVPTNPFLADNPPHVVVAMMESMGMNILVEDDPQTNDLLGSLRPYWGNGFLFERFMAGTSATIDSIVMTLFHSPVATISHSSIQNIALPSSAVLPYKRAGYEVTFLYGGNGMWRNLANYLPVQGFDRVYDENDIIEAFPEAAQYSGTWGVPDGYLFKYANKVLEEAKKPTLIFIMTVTNHSPYKVPDYYQPKPTVMSERLSSLIGYQGDQAKVLLNTFQYASDAFGQFIGRVKASDKLKDNTVIAVTGDHRMRYSSTDEPTEYGLTFAVPFFLDVPQPILDHTPFTYDPQRIGSHRDLFPTLYHFSLSNQDYISLGGENLLAKDGVSNIGFNASRTISEKGAFSSSGAGVFYAWDEHNPLLNQSRPEKNPPQETDWGKEYSLLQDYYLRSQVLPMTP</sequence>
<feature type="transmembrane region" description="Helical" evidence="6">
    <location>
        <begin position="12"/>
        <end position="34"/>
    </location>
</feature>
<evidence type="ECO:0000256" key="6">
    <source>
        <dbReference type="SAM" id="Phobius"/>
    </source>
</evidence>